<dbReference type="EMBL" id="MU274913">
    <property type="protein sequence ID" value="KAI0088574.1"/>
    <property type="molecule type" value="Genomic_DNA"/>
</dbReference>
<keyword evidence="2" id="KW-1185">Reference proteome</keyword>
<comment type="caution">
    <text evidence="1">The sequence shown here is derived from an EMBL/GenBank/DDBJ whole genome shotgun (WGS) entry which is preliminary data.</text>
</comment>
<name>A0ACB8U357_9APHY</name>
<evidence type="ECO:0000313" key="2">
    <source>
        <dbReference type="Proteomes" id="UP001055072"/>
    </source>
</evidence>
<reference evidence="1" key="1">
    <citation type="journal article" date="2021" name="Environ. Microbiol.">
        <title>Gene family expansions and transcriptome signatures uncover fungal adaptations to wood decay.</title>
        <authorList>
            <person name="Hage H."/>
            <person name="Miyauchi S."/>
            <person name="Viragh M."/>
            <person name="Drula E."/>
            <person name="Min B."/>
            <person name="Chaduli D."/>
            <person name="Navarro D."/>
            <person name="Favel A."/>
            <person name="Norest M."/>
            <person name="Lesage-Meessen L."/>
            <person name="Balint B."/>
            <person name="Merenyi Z."/>
            <person name="de Eugenio L."/>
            <person name="Morin E."/>
            <person name="Martinez A.T."/>
            <person name="Baldrian P."/>
            <person name="Stursova M."/>
            <person name="Martinez M.J."/>
            <person name="Novotny C."/>
            <person name="Magnuson J.K."/>
            <person name="Spatafora J.W."/>
            <person name="Maurice S."/>
            <person name="Pangilinan J."/>
            <person name="Andreopoulos W."/>
            <person name="LaButti K."/>
            <person name="Hundley H."/>
            <person name="Na H."/>
            <person name="Kuo A."/>
            <person name="Barry K."/>
            <person name="Lipzen A."/>
            <person name="Henrissat B."/>
            <person name="Riley R."/>
            <person name="Ahrendt S."/>
            <person name="Nagy L.G."/>
            <person name="Grigoriev I.V."/>
            <person name="Martin F."/>
            <person name="Rosso M.N."/>
        </authorList>
    </citation>
    <scope>NUCLEOTIDE SEQUENCE</scope>
    <source>
        <strain evidence="1">CBS 384.51</strain>
    </source>
</reference>
<dbReference type="Proteomes" id="UP001055072">
    <property type="component" value="Unassembled WGS sequence"/>
</dbReference>
<proteinExistence type="predicted"/>
<accession>A0ACB8U357</accession>
<evidence type="ECO:0000313" key="1">
    <source>
        <dbReference type="EMBL" id="KAI0088574.1"/>
    </source>
</evidence>
<organism evidence="1 2">
    <name type="scientific">Irpex rosettiformis</name>
    <dbReference type="NCBI Taxonomy" id="378272"/>
    <lineage>
        <taxon>Eukaryota</taxon>
        <taxon>Fungi</taxon>
        <taxon>Dikarya</taxon>
        <taxon>Basidiomycota</taxon>
        <taxon>Agaricomycotina</taxon>
        <taxon>Agaricomycetes</taxon>
        <taxon>Polyporales</taxon>
        <taxon>Irpicaceae</taxon>
        <taxon>Irpex</taxon>
    </lineage>
</organism>
<gene>
    <name evidence="1" type="ORF">BDY19DRAFT_171590</name>
</gene>
<sequence length="114" mass="12775">MGPGGGGILFSLLVQTVHGTCFQTYLYQRSYCIKTEYIHRGMWPERRSGACTPKPPSRFYNSSDKGDRSKTIVGGIGQCISKTLIFLLPMAASMFVFNRRLSLPWTRPTYVSSV</sequence>
<protein>
    <submittedName>
        <fullName evidence="1">Uncharacterized protein</fullName>
    </submittedName>
</protein>